<keyword evidence="1" id="KW-0812">Transmembrane</keyword>
<name>A0A6C0H5J5_9ZZZZ</name>
<evidence type="ECO:0000313" key="2">
    <source>
        <dbReference type="EMBL" id="QHT75831.1"/>
    </source>
</evidence>
<dbReference type="AlphaFoldDB" id="A0A6C0H5J5"/>
<accession>A0A6C0H5J5</accession>
<evidence type="ECO:0000256" key="1">
    <source>
        <dbReference type="SAM" id="Phobius"/>
    </source>
</evidence>
<protein>
    <submittedName>
        <fullName evidence="2">Uncharacterized protein</fullName>
    </submittedName>
</protein>
<feature type="transmembrane region" description="Helical" evidence="1">
    <location>
        <begin position="12"/>
        <end position="34"/>
    </location>
</feature>
<dbReference type="SUPFAM" id="SSF81901">
    <property type="entry name" value="HCP-like"/>
    <property type="match status" value="1"/>
</dbReference>
<reference evidence="2" key="1">
    <citation type="journal article" date="2020" name="Nature">
        <title>Giant virus diversity and host interactions through global metagenomics.</title>
        <authorList>
            <person name="Schulz F."/>
            <person name="Roux S."/>
            <person name="Paez-Espino D."/>
            <person name="Jungbluth S."/>
            <person name="Walsh D.A."/>
            <person name="Denef V.J."/>
            <person name="McMahon K.D."/>
            <person name="Konstantinidis K.T."/>
            <person name="Eloe-Fadrosh E.A."/>
            <person name="Kyrpides N.C."/>
            <person name="Woyke T."/>
        </authorList>
    </citation>
    <scope>NUCLEOTIDE SEQUENCE</scope>
    <source>
        <strain evidence="2">GVMAG-M-3300023179-71</strain>
    </source>
</reference>
<keyword evidence="1" id="KW-1133">Transmembrane helix</keyword>
<keyword evidence="1" id="KW-0472">Membrane</keyword>
<dbReference type="EMBL" id="MN739883">
    <property type="protein sequence ID" value="QHT75831.1"/>
    <property type="molecule type" value="Genomic_DNA"/>
</dbReference>
<proteinExistence type="predicted"/>
<sequence length="394" mass="48036">MNYCTIFLWKKIEIILFLFFFTMDNLIYVNLFIINNFKPIQKFTNINLKCEFEFYFLNKKMDDKNKKNIYHLFKHNKHDVLLFSKSYNYYSALYFIIKNDRQMIKKCLVSAKNKKCFKSCFLLGCFYEQDNDENKSKNYFNKFIHLFKPSLFKIISFIDIYQNIEFLLNDHIIKKCVLSIYYMLKSYNKFNMNHCSILFCKKHINYEIIPNNFLEYNYFIMSLMELSNSYKLLDYYNHSVKLLLFIYDIEIKQKQKSILFNDIYPNIIKIPNITDKIFIHNILVIVINHFYDNDSNNEFKKVFNQYIIDDSIKDNIFKYIIDNNKEKIFNKLSMFINSKKKYATSDFCPICFEETTLYDFDCIFHKYCIFCYNKINVCSICKIPKNSYYINLLE</sequence>
<organism evidence="2">
    <name type="scientific">viral metagenome</name>
    <dbReference type="NCBI Taxonomy" id="1070528"/>
    <lineage>
        <taxon>unclassified sequences</taxon>
        <taxon>metagenomes</taxon>
        <taxon>organismal metagenomes</taxon>
    </lineage>
</organism>